<dbReference type="RefSeq" id="WP_113743931.1">
    <property type="nucleotide sequence ID" value="NZ_UAPV01000001.1"/>
</dbReference>
<dbReference type="PANTHER" id="PTHR34825">
    <property type="entry name" value="CONSERVED PROTEIN, WITH A WEAK D-GALACTARATE DEHYDRATASE/ALTRONATE HYDROLASE DOMAIN"/>
    <property type="match status" value="1"/>
</dbReference>
<dbReference type="AlphaFoldDB" id="A0A2X0VJZ7"/>
<gene>
    <name evidence="2" type="ORF">NCTC13093_01174</name>
</gene>
<keyword evidence="3" id="KW-1185">Reference proteome</keyword>
<dbReference type="PANTHER" id="PTHR34825:SF1">
    <property type="entry name" value="AAA-ATPASE-LIKE DOMAIN-CONTAINING PROTEIN"/>
    <property type="match status" value="1"/>
</dbReference>
<dbReference type="InterPro" id="IPR018631">
    <property type="entry name" value="AAA-ATPase-like_dom"/>
</dbReference>
<dbReference type="Proteomes" id="UP000250086">
    <property type="component" value="Unassembled WGS sequence"/>
</dbReference>
<name>A0A2X0VJZ7_9GAMM</name>
<evidence type="ECO:0000313" key="2">
    <source>
        <dbReference type="EMBL" id="SPT69788.1"/>
    </source>
</evidence>
<dbReference type="EMBL" id="UAPV01000001">
    <property type="protein sequence ID" value="SPT69788.1"/>
    <property type="molecule type" value="Genomic_DNA"/>
</dbReference>
<reference evidence="2 3" key="1">
    <citation type="submission" date="2018-06" db="EMBL/GenBank/DDBJ databases">
        <authorList>
            <consortium name="Pathogen Informatics"/>
            <person name="Doyle S."/>
        </authorList>
    </citation>
    <scope>NUCLEOTIDE SEQUENCE [LARGE SCALE GENOMIC DNA]</scope>
    <source>
        <strain evidence="2 3">NCTC13093</strain>
    </source>
</reference>
<accession>A0A2X0VJZ7</accession>
<organism evidence="2 3">
    <name type="scientific">Anaerobiospirillum thomasii</name>
    <dbReference type="NCBI Taxonomy" id="179995"/>
    <lineage>
        <taxon>Bacteria</taxon>
        <taxon>Pseudomonadati</taxon>
        <taxon>Pseudomonadota</taxon>
        <taxon>Gammaproteobacteria</taxon>
        <taxon>Aeromonadales</taxon>
        <taxon>Succinivibrionaceae</taxon>
        <taxon>Anaerobiospirillum</taxon>
    </lineage>
</organism>
<proteinExistence type="predicted"/>
<feature type="domain" description="AAA-ATPase-like" evidence="1">
    <location>
        <begin position="14"/>
        <end position="209"/>
    </location>
</feature>
<protein>
    <submittedName>
        <fullName evidence="2">Predicted AAA-ATPase</fullName>
    </submittedName>
</protein>
<sequence>MNLLSSNNSTLHEVFLNDHLYVDKTAELVNFITHLEKKPRLRSPNIYLMIRPRGFGLSLVSETIEAFISRSDIVHSKIKTAGFDEVIPKAPVVRLSLNKIKANTPLEFKEALIEMLQLQMWEHHLSARMASSHRPKICFLSLLRELSRKYNESVVVLIDNYDIPFFMTQAMDRKYQQEALAIYLDTLNAIKQAGDSVRWSLLSGHVKFDLASEYSEGLPIVKDYSFSPLCDTLFGFSVDEVKKTFKDELKRVSPRLGVTVSEYVQALEAIYGGYTFSDRQKKMLCPYSVGSAIDNGGVLLPYMSNHDYTFLKHCLEAKNLNLDWLFGRDGQDALFLDSLTVNPSGKELGSLLLQLGFVVINKVTRSEGDNFINYRYRFDITNHEMKRILKVFRSQASEELLLRPFNPQVYDDGLYDFDLQ</sequence>
<evidence type="ECO:0000259" key="1">
    <source>
        <dbReference type="Pfam" id="PF09820"/>
    </source>
</evidence>
<evidence type="ECO:0000313" key="3">
    <source>
        <dbReference type="Proteomes" id="UP000250086"/>
    </source>
</evidence>
<dbReference type="Pfam" id="PF09820">
    <property type="entry name" value="AAA-ATPase_like"/>
    <property type="match status" value="1"/>
</dbReference>